<evidence type="ECO:0000256" key="4">
    <source>
        <dbReference type="ARBA" id="ARBA00022448"/>
    </source>
</evidence>
<feature type="region of interest" description="Disordered" evidence="14">
    <location>
        <begin position="54"/>
        <end position="79"/>
    </location>
</feature>
<evidence type="ECO:0000256" key="13">
    <source>
        <dbReference type="NCBIfam" id="TIGR03499"/>
    </source>
</evidence>
<comment type="similarity">
    <text evidence="2">Belongs to the GTP-binding SRP family.</text>
</comment>
<proteinExistence type="inferred from homology"/>
<dbReference type="Pfam" id="PF00448">
    <property type="entry name" value="SRP54"/>
    <property type="match status" value="1"/>
</dbReference>
<dbReference type="AlphaFoldDB" id="A0A8J7JK55"/>
<keyword evidence="18" id="KW-1185">Reference proteome</keyword>
<keyword evidence="17" id="KW-0966">Cell projection</keyword>
<dbReference type="CDD" id="cd17873">
    <property type="entry name" value="FlhF"/>
    <property type="match status" value="1"/>
</dbReference>
<evidence type="ECO:0000256" key="10">
    <source>
        <dbReference type="ARBA" id="ARBA00023136"/>
    </source>
</evidence>
<dbReference type="InterPro" id="IPR047040">
    <property type="entry name" value="FlhF__GTPase_dom"/>
</dbReference>
<keyword evidence="5" id="KW-1003">Cell membrane</keyword>
<dbReference type="GO" id="GO:0015031">
    <property type="term" value="P:protein transport"/>
    <property type="evidence" value="ECO:0007669"/>
    <property type="project" value="UniProtKB-KW"/>
</dbReference>
<evidence type="ECO:0000256" key="11">
    <source>
        <dbReference type="ARBA" id="ARBA00023225"/>
    </source>
</evidence>
<comment type="caution">
    <text evidence="17">The sequence shown here is derived from an EMBL/GenBank/DDBJ whole genome shotgun (WGS) entry which is preliminary data.</text>
</comment>
<name>A0A8J7JK55_9BACT</name>
<evidence type="ECO:0000256" key="1">
    <source>
        <dbReference type="ARBA" id="ARBA00004413"/>
    </source>
</evidence>
<dbReference type="SUPFAM" id="SSF52540">
    <property type="entry name" value="P-loop containing nucleoside triphosphate hydrolases"/>
    <property type="match status" value="1"/>
</dbReference>
<feature type="domain" description="SRP54-type proteins GTP-binding" evidence="16">
    <location>
        <begin position="264"/>
        <end position="455"/>
    </location>
</feature>
<evidence type="ECO:0000259" key="15">
    <source>
        <dbReference type="SMART" id="SM00382"/>
    </source>
</evidence>
<dbReference type="InterPro" id="IPR003593">
    <property type="entry name" value="AAA+_ATPase"/>
</dbReference>
<evidence type="ECO:0000313" key="18">
    <source>
        <dbReference type="Proteomes" id="UP000636888"/>
    </source>
</evidence>
<dbReference type="SMART" id="SM00382">
    <property type="entry name" value="AAA"/>
    <property type="match status" value="1"/>
</dbReference>
<keyword evidence="11" id="KW-1006">Bacterial flagellum protein export</keyword>
<organism evidence="17 18">
    <name type="scientific">Geomesophilobacter sediminis</name>
    <dbReference type="NCBI Taxonomy" id="2798584"/>
    <lineage>
        <taxon>Bacteria</taxon>
        <taxon>Pseudomonadati</taxon>
        <taxon>Thermodesulfobacteriota</taxon>
        <taxon>Desulfuromonadia</taxon>
        <taxon>Geobacterales</taxon>
        <taxon>Geobacteraceae</taxon>
        <taxon>Geomesophilobacter</taxon>
    </lineage>
</organism>
<keyword evidence="4" id="KW-0813">Transport</keyword>
<keyword evidence="10" id="KW-0472">Membrane</keyword>
<dbReference type="GO" id="GO:0003924">
    <property type="term" value="F:GTPase activity"/>
    <property type="evidence" value="ECO:0007669"/>
    <property type="project" value="UniProtKB-UniRule"/>
</dbReference>
<evidence type="ECO:0000256" key="6">
    <source>
        <dbReference type="ARBA" id="ARBA00022741"/>
    </source>
</evidence>
<dbReference type="Proteomes" id="UP000636888">
    <property type="component" value="Unassembled WGS sequence"/>
</dbReference>
<keyword evidence="6" id="KW-0547">Nucleotide-binding</keyword>
<dbReference type="GO" id="GO:0005047">
    <property type="term" value="F:signal recognition particle binding"/>
    <property type="evidence" value="ECO:0007669"/>
    <property type="project" value="TreeGrafter"/>
</dbReference>
<keyword evidence="17" id="KW-0969">Cilium</keyword>
<dbReference type="FunFam" id="3.40.50.300:FF:000695">
    <property type="entry name" value="Flagellar biosynthesis regulator FlhF"/>
    <property type="match status" value="1"/>
</dbReference>
<comment type="subcellular location">
    <subcellularLocation>
        <location evidence="1">Cell membrane</location>
        <topology evidence="1">Peripheral membrane protein</topology>
        <orientation evidence="1">Cytoplasmic side</orientation>
    </subcellularLocation>
</comment>
<dbReference type="GO" id="GO:0005886">
    <property type="term" value="C:plasma membrane"/>
    <property type="evidence" value="ECO:0007669"/>
    <property type="project" value="UniProtKB-SubCell"/>
</dbReference>
<evidence type="ECO:0000256" key="9">
    <source>
        <dbReference type="ARBA" id="ARBA00023134"/>
    </source>
</evidence>
<evidence type="ECO:0000256" key="3">
    <source>
        <dbReference type="ARBA" id="ARBA00014919"/>
    </source>
</evidence>
<dbReference type="Gene3D" id="3.40.50.300">
    <property type="entry name" value="P-loop containing nucleotide triphosphate hydrolases"/>
    <property type="match status" value="1"/>
</dbReference>
<keyword evidence="17" id="KW-0282">Flagellum</keyword>
<dbReference type="Gene3D" id="1.20.120.1380">
    <property type="entry name" value="Flagellar FlhF biosynthesis protein, N domain"/>
    <property type="match status" value="1"/>
</dbReference>
<dbReference type="PANTHER" id="PTHR43134:SF3">
    <property type="entry name" value="FLAGELLAR BIOSYNTHESIS PROTEIN FLHF"/>
    <property type="match status" value="1"/>
</dbReference>
<dbReference type="GO" id="GO:0005525">
    <property type="term" value="F:GTP binding"/>
    <property type="evidence" value="ECO:0007669"/>
    <property type="project" value="UniProtKB-UniRule"/>
</dbReference>
<dbReference type="InterPro" id="IPR020006">
    <property type="entry name" value="FlhF"/>
</dbReference>
<reference evidence="17" key="1">
    <citation type="submission" date="2020-12" db="EMBL/GenBank/DDBJ databases">
        <title>Geomonas sp. Red875, isolated from river sediment.</title>
        <authorList>
            <person name="Xu Z."/>
            <person name="Zhang Z."/>
            <person name="Masuda Y."/>
            <person name="Itoh H."/>
            <person name="Senoo K."/>
        </authorList>
    </citation>
    <scope>NUCLEOTIDE SEQUENCE</scope>
    <source>
        <strain evidence="17">Red875</strain>
    </source>
</reference>
<dbReference type="InterPro" id="IPR000897">
    <property type="entry name" value="SRP54_GTPase_dom"/>
</dbReference>
<evidence type="ECO:0000256" key="5">
    <source>
        <dbReference type="ARBA" id="ARBA00022475"/>
    </source>
</evidence>
<evidence type="ECO:0000256" key="12">
    <source>
        <dbReference type="ARBA" id="ARBA00025337"/>
    </source>
</evidence>
<dbReference type="RefSeq" id="WP_199383702.1">
    <property type="nucleotide sequence ID" value="NZ_JAEMHM010000006.1"/>
</dbReference>
<dbReference type="EMBL" id="JAEMHM010000006">
    <property type="protein sequence ID" value="MBJ6724815.1"/>
    <property type="molecule type" value="Genomic_DNA"/>
</dbReference>
<dbReference type="GO" id="GO:0044781">
    <property type="term" value="P:bacterial-type flagellum organization"/>
    <property type="evidence" value="ECO:0007669"/>
    <property type="project" value="UniProtKB-UniRule"/>
</dbReference>
<evidence type="ECO:0000313" key="17">
    <source>
        <dbReference type="EMBL" id="MBJ6724815.1"/>
    </source>
</evidence>
<keyword evidence="9" id="KW-0342">GTP-binding</keyword>
<evidence type="ECO:0000256" key="14">
    <source>
        <dbReference type="SAM" id="MobiDB-lite"/>
    </source>
</evidence>
<keyword evidence="8" id="KW-0653">Protein transport</keyword>
<dbReference type="InterPro" id="IPR027417">
    <property type="entry name" value="P-loop_NTPase"/>
</dbReference>
<sequence>MLVKTFQASEMSEALRMVKAEMGLDAMILSSKKERRKGILGWFTKPYFEVTAALEPRPQRQNPYRETQPEPEPEREMTTKEAFQNSMLVPLVREVKELRERVEAMSKKDAAAAAAAREEGRTFGKEDLEEIKKLLYSAVNKEKQEPAAAAAPEKFGPRPVSFPLANPEPVVPAAPTQLPPALAKRVVREEARELSSDKNSHLEILTRELQAEELGPDAIERLMENLRPAAEEGAGMDELREMLSEALIGMVRCAGPVRMKKNGPRIMAIVGPTGVGKTTTIAKLAAMYALTKGSSVAMVTTDNFRVGAIEQLKTYAKIMDLPLEVVATSQELARAISKHEDKDLILIDTAGRSQKDSERLEELRGYLESQQGIEVYLCMAATTRAREMDEIVAKFGVLPINRLLFTKVDESESFGCLVDAHLRHKLPLSYFTTGQKVPEDIEVATPRKIANLVLKESAR</sequence>
<protein>
    <recommendedName>
        <fullName evidence="3 13">Flagellar biosynthesis protein FlhF</fullName>
    </recommendedName>
</protein>
<accession>A0A8J7JK55</accession>
<evidence type="ECO:0000256" key="2">
    <source>
        <dbReference type="ARBA" id="ARBA00008531"/>
    </source>
</evidence>
<feature type="domain" description="AAA+ ATPase" evidence="15">
    <location>
        <begin position="263"/>
        <end position="404"/>
    </location>
</feature>
<evidence type="ECO:0000259" key="16">
    <source>
        <dbReference type="SMART" id="SM00962"/>
    </source>
</evidence>
<comment type="function">
    <text evidence="12">Necessary for flagellar biosynthesis. May be involved in translocation of the flagellum.</text>
</comment>
<dbReference type="GO" id="GO:0006614">
    <property type="term" value="P:SRP-dependent cotranslational protein targeting to membrane"/>
    <property type="evidence" value="ECO:0007669"/>
    <property type="project" value="UniProtKB-UniRule"/>
</dbReference>
<gene>
    <name evidence="17" type="primary">flhF</name>
    <name evidence="17" type="ORF">JFN93_08865</name>
</gene>
<dbReference type="SMART" id="SM00962">
    <property type="entry name" value="SRP54"/>
    <property type="match status" value="1"/>
</dbReference>
<keyword evidence="7" id="KW-1005">Bacterial flagellum biogenesis</keyword>
<evidence type="ECO:0000256" key="7">
    <source>
        <dbReference type="ARBA" id="ARBA00022795"/>
    </source>
</evidence>
<dbReference type="NCBIfam" id="TIGR03499">
    <property type="entry name" value="FlhF"/>
    <property type="match status" value="1"/>
</dbReference>
<evidence type="ECO:0000256" key="8">
    <source>
        <dbReference type="ARBA" id="ARBA00022927"/>
    </source>
</evidence>
<dbReference type="PANTHER" id="PTHR43134">
    <property type="entry name" value="SIGNAL RECOGNITION PARTICLE RECEPTOR SUBUNIT ALPHA"/>
    <property type="match status" value="1"/>
</dbReference>